<evidence type="ECO:0000313" key="3">
    <source>
        <dbReference type="Proteomes" id="UP000179164"/>
    </source>
</evidence>
<dbReference type="Pfam" id="PF02955">
    <property type="entry name" value="GSH-S_ATP"/>
    <property type="match status" value="1"/>
</dbReference>
<proteinExistence type="predicted"/>
<dbReference type="AlphaFoldDB" id="A0A1G2B0Y9"/>
<evidence type="ECO:0000313" key="2">
    <source>
        <dbReference type="EMBL" id="OGY82852.1"/>
    </source>
</evidence>
<reference evidence="2 3" key="1">
    <citation type="journal article" date="2016" name="Nat. Commun.">
        <title>Thousands of microbial genomes shed light on interconnected biogeochemical processes in an aquifer system.</title>
        <authorList>
            <person name="Anantharaman K."/>
            <person name="Brown C.T."/>
            <person name="Hug L.A."/>
            <person name="Sharon I."/>
            <person name="Castelle C.J."/>
            <person name="Probst A.J."/>
            <person name="Thomas B.C."/>
            <person name="Singh A."/>
            <person name="Wilkins M.J."/>
            <person name="Karaoz U."/>
            <person name="Brodie E.L."/>
            <person name="Williams K.H."/>
            <person name="Hubbard S.S."/>
            <person name="Banfield J.F."/>
        </authorList>
    </citation>
    <scope>NUCLEOTIDE SEQUENCE [LARGE SCALE GENOMIC DNA]</scope>
</reference>
<dbReference type="EMBL" id="MHKE01000017">
    <property type="protein sequence ID" value="OGY82852.1"/>
    <property type="molecule type" value="Genomic_DNA"/>
</dbReference>
<dbReference type="Proteomes" id="UP000179164">
    <property type="component" value="Unassembled WGS sequence"/>
</dbReference>
<organism evidence="2 3">
    <name type="scientific">Candidatus Kerfeldbacteria bacterium RIFCSPLOWO2_01_FULL_48_11</name>
    <dbReference type="NCBI Taxonomy" id="1798543"/>
    <lineage>
        <taxon>Bacteria</taxon>
        <taxon>Candidatus Kerfeldiibacteriota</taxon>
    </lineage>
</organism>
<dbReference type="STRING" id="1798543.A2898_04670"/>
<feature type="domain" description="Prokaryotic glutathione synthetase ATP-binding" evidence="1">
    <location>
        <begin position="119"/>
        <end position="269"/>
    </location>
</feature>
<gene>
    <name evidence="2" type="ORF">A2898_04670</name>
</gene>
<evidence type="ECO:0000259" key="1">
    <source>
        <dbReference type="Pfam" id="PF02955"/>
    </source>
</evidence>
<dbReference type="InterPro" id="IPR004218">
    <property type="entry name" value="GSHS_ATP-bd"/>
</dbReference>
<accession>A0A1G2B0Y9</accession>
<protein>
    <recommendedName>
        <fullName evidence="1">Prokaryotic glutathione synthetase ATP-binding domain-containing protein</fullName>
    </recommendedName>
</protein>
<sequence length="315" mass="36482">MLERKTDGKSNLVVLFKEGKLMSYPFSSKDYLESYRDFFKVAEKRFAIFIIRGMSKYRGDGVFTGGFRWNGSNFVRHHGRIAARVVYNKGRLVADGGAHWAIINVSELHRISRYKDLTHKIFPKLMKRGYRIYSRPQFLRALKKIQSQKAVFKPVDGFAGQGIIIKEKDKLMTSLRRFNGLLEEFIDTSQGVPGLTPSYHDVRMTIMDGKLVQCYIRVPRHGSLLANVARGGSLHEFSPRRLPRTARHIANLVDKRFKKYGHRVYSVDVGYEGSKPFLFEINDQPGVPHKKWERFYREWHATLLGVLLAADRDLR</sequence>
<dbReference type="Gene3D" id="3.30.470.20">
    <property type="entry name" value="ATP-grasp fold, B domain"/>
    <property type="match status" value="1"/>
</dbReference>
<dbReference type="GO" id="GO:0004363">
    <property type="term" value="F:glutathione synthase activity"/>
    <property type="evidence" value="ECO:0007669"/>
    <property type="project" value="InterPro"/>
</dbReference>
<name>A0A1G2B0Y9_9BACT</name>
<dbReference type="SUPFAM" id="SSF56059">
    <property type="entry name" value="Glutathione synthetase ATP-binding domain-like"/>
    <property type="match status" value="1"/>
</dbReference>
<comment type="caution">
    <text evidence="2">The sequence shown here is derived from an EMBL/GenBank/DDBJ whole genome shotgun (WGS) entry which is preliminary data.</text>
</comment>
<dbReference type="GO" id="GO:0005524">
    <property type="term" value="F:ATP binding"/>
    <property type="evidence" value="ECO:0007669"/>
    <property type="project" value="InterPro"/>
</dbReference>